<accession>A0A8C5PJG8</accession>
<dbReference type="AlphaFoldDB" id="A0A8C5PJG8"/>
<dbReference type="FunFam" id="3.30.160.60:FF:000690">
    <property type="entry name" value="Zinc finger protein 354C"/>
    <property type="match status" value="1"/>
</dbReference>
<dbReference type="CDD" id="cd07765">
    <property type="entry name" value="KRAB_A-box"/>
    <property type="match status" value="1"/>
</dbReference>
<dbReference type="Pfam" id="PF01352">
    <property type="entry name" value="KRAB"/>
    <property type="match status" value="1"/>
</dbReference>
<evidence type="ECO:0000259" key="12">
    <source>
        <dbReference type="PROSITE" id="PS50157"/>
    </source>
</evidence>
<feature type="region of interest" description="Disordered" evidence="11">
    <location>
        <begin position="90"/>
        <end position="156"/>
    </location>
</feature>
<protein>
    <submittedName>
        <fullName evidence="15">Uncharacterized protein</fullName>
    </submittedName>
</protein>
<evidence type="ECO:0000256" key="1">
    <source>
        <dbReference type="ARBA" id="ARBA00003767"/>
    </source>
</evidence>
<evidence type="ECO:0000256" key="7">
    <source>
        <dbReference type="ARBA" id="ARBA00022833"/>
    </source>
</evidence>
<feature type="domain" description="C2H2-type" evidence="12">
    <location>
        <begin position="510"/>
        <end position="537"/>
    </location>
</feature>
<dbReference type="GO" id="GO:0005634">
    <property type="term" value="C:nucleus"/>
    <property type="evidence" value="ECO:0007669"/>
    <property type="project" value="UniProtKB-SubCell"/>
</dbReference>
<feature type="compositionally biased region" description="Basic and acidic residues" evidence="11">
    <location>
        <begin position="120"/>
        <end position="131"/>
    </location>
</feature>
<dbReference type="InterPro" id="IPR036051">
    <property type="entry name" value="KRAB_dom_sf"/>
</dbReference>
<organism evidence="15 16">
    <name type="scientific">Leptobrachium leishanense</name>
    <name type="common">Leishan spiny toad</name>
    <dbReference type="NCBI Taxonomy" id="445787"/>
    <lineage>
        <taxon>Eukaryota</taxon>
        <taxon>Metazoa</taxon>
        <taxon>Chordata</taxon>
        <taxon>Craniata</taxon>
        <taxon>Vertebrata</taxon>
        <taxon>Euteleostomi</taxon>
        <taxon>Amphibia</taxon>
        <taxon>Batrachia</taxon>
        <taxon>Anura</taxon>
        <taxon>Pelobatoidea</taxon>
        <taxon>Megophryidae</taxon>
        <taxon>Leptobrachium</taxon>
    </lineage>
</organism>
<sequence length="565" mass="64225">MKKTLNQVLEKAFLYDQGRHEFDEIAIYFTEDEWDCLTEAEKELYVEVMMENYQTLRSLGLIYVIPPVVSLIERGEEPYVNHQRWLVTESPGGDITLGKDPRTTTGERCHTPASSPESMDNEKDTKMKSETVDPSCTRTNESTGNEELTDSQNPDKHMSVPIALEMETWEEDEPLDVQTPTEHTQTGFSTLGVTDSSPSHETRDTDTCTPAENTEIEYTTVRIKEEEDEDDFSYIGVDGSETSNYKTAGNRSSSKGAVMKDNGQIRMNLIRITDSTEYNKRFNTGSTNHNHSKTGSERKFVKHWVVHDDDNKPFTCKECGKSFPRSLELQKHLQTHTGERPFSCPECGKGFMDKSNLVKHRRFHTGENLHSCLECGKVFICASYLEKHQKVHTGEKPYSCPKCSKSFTFKANMLKHELIHTGEKPFSCSKCGKRFTYKSDLVKHEMIHTGEKSFPCPECGKYFLNKSRLKVHQKTHIGEKSHTCNVCGKGFSCSSYLITHQRTHTGEKPFSCTECGKRFIDKSGLVKHQHVHSGDKPFSCPDCGKSFPYKSRLASHQKTHVGGKR</sequence>
<dbReference type="FunFam" id="3.30.160.60:FF:000358">
    <property type="entry name" value="zinc finger protein 24"/>
    <property type="match status" value="1"/>
</dbReference>
<dbReference type="Ensembl" id="ENSLLET00000024567.1">
    <property type="protein sequence ID" value="ENSLLEP00000023661.1"/>
    <property type="gene ID" value="ENSLLEG00000015046.1"/>
</dbReference>
<keyword evidence="16" id="KW-1185">Reference proteome</keyword>
<feature type="domain" description="KRAB" evidence="13">
    <location>
        <begin position="20"/>
        <end position="91"/>
    </location>
</feature>
<feature type="domain" description="C2H2-type" evidence="12">
    <location>
        <begin position="342"/>
        <end position="369"/>
    </location>
</feature>
<evidence type="ECO:0000256" key="3">
    <source>
        <dbReference type="ARBA" id="ARBA00006991"/>
    </source>
</evidence>
<keyword evidence="4" id="KW-0479">Metal-binding</keyword>
<dbReference type="GO" id="GO:0000981">
    <property type="term" value="F:DNA-binding transcription factor activity, RNA polymerase II-specific"/>
    <property type="evidence" value="ECO:0007669"/>
    <property type="project" value="TreeGrafter"/>
</dbReference>
<evidence type="ECO:0000256" key="11">
    <source>
        <dbReference type="SAM" id="MobiDB-lite"/>
    </source>
</evidence>
<dbReference type="FunFam" id="3.30.160.60:FF:000151">
    <property type="entry name" value="Zinc finger and SCAN domain-containing 21"/>
    <property type="match status" value="1"/>
</dbReference>
<feature type="domain" description="C2H2-type" evidence="12">
    <location>
        <begin position="454"/>
        <end position="481"/>
    </location>
</feature>
<dbReference type="FunFam" id="3.30.160.60:FF:002343">
    <property type="entry name" value="Zinc finger protein 33A"/>
    <property type="match status" value="2"/>
</dbReference>
<keyword evidence="8" id="KW-0238">DNA-binding</keyword>
<feature type="domain" description="C2H2-type" evidence="12">
    <location>
        <begin position="370"/>
        <end position="397"/>
    </location>
</feature>
<dbReference type="SUPFAM" id="SSF109640">
    <property type="entry name" value="KRAB domain (Kruppel-associated box)"/>
    <property type="match status" value="1"/>
</dbReference>
<evidence type="ECO:0000259" key="14">
    <source>
        <dbReference type="PROSITE" id="PS50806"/>
    </source>
</evidence>
<dbReference type="SMART" id="SM00355">
    <property type="entry name" value="ZnF_C2H2"/>
    <property type="match status" value="9"/>
</dbReference>
<evidence type="ECO:0000256" key="4">
    <source>
        <dbReference type="ARBA" id="ARBA00022723"/>
    </source>
</evidence>
<dbReference type="InterPro" id="IPR001909">
    <property type="entry name" value="KRAB"/>
</dbReference>
<feature type="region of interest" description="Disordered" evidence="11">
    <location>
        <begin position="179"/>
        <end position="208"/>
    </location>
</feature>
<feature type="domain" description="C2H2-type" evidence="12">
    <location>
        <begin position="314"/>
        <end position="341"/>
    </location>
</feature>
<feature type="compositionally biased region" description="Basic and acidic residues" evidence="11">
    <location>
        <begin position="97"/>
        <end position="110"/>
    </location>
</feature>
<dbReference type="GeneTree" id="ENSGT01150000286944"/>
<feature type="domain" description="KRAB-related" evidence="14">
    <location>
        <begin position="17"/>
        <end position="81"/>
    </location>
</feature>
<feature type="domain" description="C2H2-type" evidence="12">
    <location>
        <begin position="426"/>
        <end position="453"/>
    </location>
</feature>
<dbReference type="PROSITE" id="PS50157">
    <property type="entry name" value="ZINC_FINGER_C2H2_2"/>
    <property type="match status" value="9"/>
</dbReference>
<dbReference type="Pfam" id="PF00096">
    <property type="entry name" value="zf-C2H2"/>
    <property type="match status" value="8"/>
</dbReference>
<comment type="function">
    <text evidence="1">May be involved in transcriptional regulation.</text>
</comment>
<keyword evidence="9" id="KW-0539">Nucleus</keyword>
<evidence type="ECO:0000256" key="5">
    <source>
        <dbReference type="ARBA" id="ARBA00022737"/>
    </source>
</evidence>
<dbReference type="InterPro" id="IPR036236">
    <property type="entry name" value="Znf_C2H2_sf"/>
</dbReference>
<dbReference type="PROSITE" id="PS00028">
    <property type="entry name" value="ZINC_FINGER_C2H2_1"/>
    <property type="match status" value="9"/>
</dbReference>
<evidence type="ECO:0000256" key="2">
    <source>
        <dbReference type="ARBA" id="ARBA00004123"/>
    </source>
</evidence>
<keyword evidence="6 10" id="KW-0863">Zinc-finger</keyword>
<evidence type="ECO:0000313" key="15">
    <source>
        <dbReference type="Ensembl" id="ENSLLEP00000023661.1"/>
    </source>
</evidence>
<dbReference type="OrthoDB" id="40579at2759"/>
<feature type="domain" description="C2H2-type" evidence="12">
    <location>
        <begin position="398"/>
        <end position="425"/>
    </location>
</feature>
<dbReference type="Gene3D" id="6.10.140.140">
    <property type="match status" value="1"/>
</dbReference>
<dbReference type="GO" id="GO:0008270">
    <property type="term" value="F:zinc ion binding"/>
    <property type="evidence" value="ECO:0007669"/>
    <property type="project" value="UniProtKB-KW"/>
</dbReference>
<comment type="similarity">
    <text evidence="3">Belongs to the krueppel C2H2-type zinc-finger protein family.</text>
</comment>
<dbReference type="FunFam" id="3.30.160.60:FF:001450">
    <property type="entry name" value="zinc finger protein 774"/>
    <property type="match status" value="1"/>
</dbReference>
<evidence type="ECO:0000256" key="8">
    <source>
        <dbReference type="ARBA" id="ARBA00023125"/>
    </source>
</evidence>
<feature type="domain" description="C2H2-type" evidence="12">
    <location>
        <begin position="538"/>
        <end position="565"/>
    </location>
</feature>
<feature type="domain" description="C2H2-type" evidence="12">
    <location>
        <begin position="482"/>
        <end position="509"/>
    </location>
</feature>
<feature type="compositionally biased region" description="Polar residues" evidence="11">
    <location>
        <begin position="132"/>
        <end position="152"/>
    </location>
</feature>
<dbReference type="PROSITE" id="PS50805">
    <property type="entry name" value="KRAB"/>
    <property type="match status" value="1"/>
</dbReference>
<dbReference type="GO" id="GO:0000977">
    <property type="term" value="F:RNA polymerase II transcription regulatory region sequence-specific DNA binding"/>
    <property type="evidence" value="ECO:0007669"/>
    <property type="project" value="TreeGrafter"/>
</dbReference>
<name>A0A8C5PJG8_9ANUR</name>
<dbReference type="Proteomes" id="UP000694569">
    <property type="component" value="Unplaced"/>
</dbReference>
<dbReference type="FunFam" id="3.30.160.60:FF:000478">
    <property type="entry name" value="Zinc finger protein 133"/>
    <property type="match status" value="1"/>
</dbReference>
<proteinExistence type="inferred from homology"/>
<feature type="compositionally biased region" description="Polar residues" evidence="11">
    <location>
        <begin position="179"/>
        <end position="197"/>
    </location>
</feature>
<reference evidence="15" key="1">
    <citation type="submission" date="2025-08" db="UniProtKB">
        <authorList>
            <consortium name="Ensembl"/>
        </authorList>
    </citation>
    <scope>IDENTIFICATION</scope>
</reference>
<evidence type="ECO:0000256" key="6">
    <source>
        <dbReference type="ARBA" id="ARBA00022771"/>
    </source>
</evidence>
<evidence type="ECO:0000256" key="9">
    <source>
        <dbReference type="ARBA" id="ARBA00023242"/>
    </source>
</evidence>
<dbReference type="SUPFAM" id="SSF57667">
    <property type="entry name" value="beta-beta-alpha zinc fingers"/>
    <property type="match status" value="5"/>
</dbReference>
<dbReference type="PANTHER" id="PTHR24381:SF390">
    <property type="entry name" value="ZINC FINGER PROTEIN 37 HOMOLOG"/>
    <property type="match status" value="1"/>
</dbReference>
<dbReference type="Pfam" id="PF13894">
    <property type="entry name" value="zf-C2H2_4"/>
    <property type="match status" value="1"/>
</dbReference>
<evidence type="ECO:0000256" key="10">
    <source>
        <dbReference type="PROSITE-ProRule" id="PRU00042"/>
    </source>
</evidence>
<dbReference type="InterPro" id="IPR003655">
    <property type="entry name" value="aKRAB"/>
</dbReference>
<reference evidence="15" key="2">
    <citation type="submission" date="2025-09" db="UniProtKB">
        <authorList>
            <consortium name="Ensembl"/>
        </authorList>
    </citation>
    <scope>IDENTIFICATION</scope>
</reference>
<evidence type="ECO:0000259" key="13">
    <source>
        <dbReference type="PROSITE" id="PS50805"/>
    </source>
</evidence>
<dbReference type="FunFam" id="3.30.160.60:FF:000759">
    <property type="entry name" value="zinc finger protein 16"/>
    <property type="match status" value="2"/>
</dbReference>
<comment type="subcellular location">
    <subcellularLocation>
        <location evidence="2">Nucleus</location>
    </subcellularLocation>
</comment>
<dbReference type="PROSITE" id="PS50806">
    <property type="entry name" value="KRAB_RELATED"/>
    <property type="match status" value="1"/>
</dbReference>
<dbReference type="InterPro" id="IPR013087">
    <property type="entry name" value="Znf_C2H2_type"/>
</dbReference>
<dbReference type="Gene3D" id="3.30.160.60">
    <property type="entry name" value="Classic Zinc Finger"/>
    <property type="match status" value="9"/>
</dbReference>
<dbReference type="PANTHER" id="PTHR24381">
    <property type="entry name" value="ZINC FINGER PROTEIN"/>
    <property type="match status" value="1"/>
</dbReference>
<keyword evidence="7" id="KW-0862">Zinc</keyword>
<evidence type="ECO:0000313" key="16">
    <source>
        <dbReference type="Proteomes" id="UP000694569"/>
    </source>
</evidence>
<dbReference type="SMART" id="SM00349">
    <property type="entry name" value="KRAB"/>
    <property type="match status" value="1"/>
</dbReference>
<keyword evidence="5" id="KW-0677">Repeat</keyword>